<keyword evidence="1" id="KW-0106">Calcium</keyword>
<dbReference type="SUPFAM" id="SSF51120">
    <property type="entry name" value="beta-Roll"/>
    <property type="match status" value="1"/>
</dbReference>
<sequence length="585" mass="64636">MENNDGKLPTLENIGIVDGGAAASEIFTDSKYYKYGEYTAWAGVILFPFLGYDNFYSDWLLNYSSVTGTLIDETTKKQIVIKHESGTYALFSALSSNIQTVHSLSKSEIATLAASRFFLVDSEQDELIEETNYFINLIYGIPEDNPFDFENISPYSITTPFGKTGVIVGSLKDDDYKTFSASDENNPANDWIYSQFTRYAIHAGQGDDFIDANINGNLSNNVPTLDLIIDGGNGNDTVTYGKTKAELSIVVDNTAYNNTTIYEVNKYDLSGYKYAKDYVYLVEHLIGTSNDDIVTIKSKPYLSPKTTELLTIDLGGYHYFGNTLNWSLPEQKNIWIYMDVRVPFMHGAGDLQISNFQNVITGSGNDVIHGNDQNNIIAPGGGNNVVSGGRGDDIFVAARGGLTIKDADAGDKLYIPFTSINPITENKMLAIEIKGGLALINSPQSIGQNVAMDGSFPAVLYPSYIDGWKFIPESLAEPINTMIESPFYAQFLKIGSDLNIKVMIKDDETSESSDTSYGSINITVENYEPGDLGLNFVEFFEPDISDSPTLPGGYDPNFHVPMYYSLTKSMFEFQELPYSDGLWYG</sequence>
<dbReference type="STRING" id="561229.Dd1591_3599"/>
<dbReference type="Gene3D" id="2.150.10.10">
    <property type="entry name" value="Serralysin-like metalloprotease, C-terminal"/>
    <property type="match status" value="1"/>
</dbReference>
<dbReference type="EMBL" id="CP001655">
    <property type="protein sequence ID" value="ACT08407.1"/>
    <property type="molecule type" value="Genomic_DNA"/>
</dbReference>
<evidence type="ECO:0000313" key="4">
    <source>
        <dbReference type="Proteomes" id="UP000002735"/>
    </source>
</evidence>
<dbReference type="KEGG" id="dze:Dd1591_3599"/>
<dbReference type="GO" id="GO:0005509">
    <property type="term" value="F:calcium ion binding"/>
    <property type="evidence" value="ECO:0007669"/>
    <property type="project" value="InterPro"/>
</dbReference>
<reference evidence="3 4" key="1">
    <citation type="submission" date="2009-06" db="EMBL/GenBank/DDBJ databases">
        <title>Complete sequence of Dickeya zeae Ech1591.</title>
        <authorList>
            <consortium name="US DOE Joint Genome Institute"/>
            <person name="Lucas S."/>
            <person name="Copeland A."/>
            <person name="Lapidus A."/>
            <person name="Glavina del Rio T."/>
            <person name="Tice H."/>
            <person name="Bruce D."/>
            <person name="Goodwin L."/>
            <person name="Pitluck S."/>
            <person name="Chertkov O."/>
            <person name="Brettin T."/>
            <person name="Detter J.C."/>
            <person name="Han C."/>
            <person name="Larimer F."/>
            <person name="Land M."/>
            <person name="Hauser L."/>
            <person name="Kyrpides N."/>
            <person name="Ovchinnikova G."/>
            <person name="Balakrishnan V."/>
            <person name="Glasner J."/>
            <person name="Perna N.T."/>
        </authorList>
    </citation>
    <scope>NUCLEOTIDE SEQUENCE [LARGE SCALE GENOMIC DNA]</scope>
    <source>
        <strain evidence="3 4">Ech1591</strain>
    </source>
</reference>
<evidence type="ECO:0000256" key="2">
    <source>
        <dbReference type="ARBA" id="ARBA00023145"/>
    </source>
</evidence>
<gene>
    <name evidence="3" type="ordered locus">Dd1591_3599</name>
</gene>
<evidence type="ECO:0000256" key="1">
    <source>
        <dbReference type="ARBA" id="ARBA00022837"/>
    </source>
</evidence>
<evidence type="ECO:0000313" key="3">
    <source>
        <dbReference type="EMBL" id="ACT08407.1"/>
    </source>
</evidence>
<dbReference type="GeneID" id="45082389"/>
<organism evidence="3 4">
    <name type="scientific">Dickeya chrysanthemi (strain Ech1591)</name>
    <name type="common">Dickeya zeae (strain Ech1591)</name>
    <dbReference type="NCBI Taxonomy" id="561229"/>
    <lineage>
        <taxon>Bacteria</taxon>
        <taxon>Pseudomonadati</taxon>
        <taxon>Pseudomonadota</taxon>
        <taxon>Gammaproteobacteria</taxon>
        <taxon>Enterobacterales</taxon>
        <taxon>Pectobacteriaceae</taxon>
        <taxon>Dickeya</taxon>
    </lineage>
</organism>
<dbReference type="HOGENOM" id="CLU_466002_0_0_6"/>
<proteinExistence type="predicted"/>
<name>C6CKP3_DICC1</name>
<dbReference type="InterPro" id="IPR001343">
    <property type="entry name" value="Hemolysn_Ca-bd"/>
</dbReference>
<dbReference type="eggNOG" id="ENOG5033PMP">
    <property type="taxonomic scope" value="Bacteria"/>
</dbReference>
<dbReference type="InterPro" id="IPR011049">
    <property type="entry name" value="Serralysin-like_metalloprot_C"/>
</dbReference>
<dbReference type="OrthoDB" id="6423950at2"/>
<accession>C6CKP3</accession>
<dbReference type="PRINTS" id="PR00313">
    <property type="entry name" value="CABNDNGRPT"/>
</dbReference>
<dbReference type="Pfam" id="PF00353">
    <property type="entry name" value="HemolysinCabind"/>
    <property type="match status" value="2"/>
</dbReference>
<dbReference type="RefSeq" id="WP_015847922.1">
    <property type="nucleotide sequence ID" value="NC_012912.1"/>
</dbReference>
<dbReference type="Proteomes" id="UP000002735">
    <property type="component" value="Chromosome"/>
</dbReference>
<keyword evidence="2" id="KW-0865">Zymogen</keyword>
<protein>
    <submittedName>
        <fullName evidence="3">Hemolysin-type calcium-binding region</fullName>
    </submittedName>
</protein>
<dbReference type="AlphaFoldDB" id="C6CKP3"/>